<proteinExistence type="predicted"/>
<comment type="caution">
    <text evidence="1">The sequence shown here is derived from an EMBL/GenBank/DDBJ whole genome shotgun (WGS) entry which is preliminary data.</text>
</comment>
<sequence>MTSHRDLTFLDDDIFAASLLYCLPEDMPAVSLTSDAEATLYQNVAAPFEFPAEHGYNLEAPSLASESTTQWTGIYSNLLLDSAGEDHAQLQAQAQGGVTNLASTSINTIKGYVPDPWTELQRAFLQFLIRNPHILWSLPDSTPCSIAQVKQAFEQNMHQDSFVFHSADLDRIIQQFKPQVSTTAIRHECDLKKKDMTSTGKFVCPFRFCDGHFTRGANLQTRAGKEETKSRRTNVNNQGSLNLDSNQFSIETSIVCPVNDSTSQQRCTMSENIDAVILIRTRTPAIPQHKFNVNVNDSTSLESFIIN</sequence>
<evidence type="ECO:0000313" key="2">
    <source>
        <dbReference type="Proteomes" id="UP000807469"/>
    </source>
</evidence>
<reference evidence="1" key="1">
    <citation type="submission" date="2020-11" db="EMBL/GenBank/DDBJ databases">
        <authorList>
            <consortium name="DOE Joint Genome Institute"/>
            <person name="Ahrendt S."/>
            <person name="Riley R."/>
            <person name="Andreopoulos W."/>
            <person name="Labutti K."/>
            <person name="Pangilinan J."/>
            <person name="Ruiz-Duenas F.J."/>
            <person name="Barrasa J.M."/>
            <person name="Sanchez-Garcia M."/>
            <person name="Camarero S."/>
            <person name="Miyauchi S."/>
            <person name="Serrano A."/>
            <person name="Linde D."/>
            <person name="Babiker R."/>
            <person name="Drula E."/>
            <person name="Ayuso-Fernandez I."/>
            <person name="Pacheco R."/>
            <person name="Padilla G."/>
            <person name="Ferreira P."/>
            <person name="Barriuso J."/>
            <person name="Kellner H."/>
            <person name="Castanera R."/>
            <person name="Alfaro M."/>
            <person name="Ramirez L."/>
            <person name="Pisabarro A.G."/>
            <person name="Kuo A."/>
            <person name="Tritt A."/>
            <person name="Lipzen A."/>
            <person name="He G."/>
            <person name="Yan M."/>
            <person name="Ng V."/>
            <person name="Cullen D."/>
            <person name="Martin F."/>
            <person name="Rosso M.-N."/>
            <person name="Henrissat B."/>
            <person name="Hibbett D."/>
            <person name="Martinez A.T."/>
            <person name="Grigoriev I.V."/>
        </authorList>
    </citation>
    <scope>NUCLEOTIDE SEQUENCE</scope>
    <source>
        <strain evidence="1">CIRM-BRFM 674</strain>
    </source>
</reference>
<dbReference type="AlphaFoldDB" id="A0A9P6CYH2"/>
<gene>
    <name evidence="1" type="ORF">BDN70DRAFT_896478</name>
</gene>
<accession>A0A9P6CYH2</accession>
<protein>
    <submittedName>
        <fullName evidence="1">Uncharacterized protein</fullName>
    </submittedName>
</protein>
<name>A0A9P6CYH2_9AGAR</name>
<organism evidence="1 2">
    <name type="scientific">Pholiota conissans</name>
    <dbReference type="NCBI Taxonomy" id="109636"/>
    <lineage>
        <taxon>Eukaryota</taxon>
        <taxon>Fungi</taxon>
        <taxon>Dikarya</taxon>
        <taxon>Basidiomycota</taxon>
        <taxon>Agaricomycotina</taxon>
        <taxon>Agaricomycetes</taxon>
        <taxon>Agaricomycetidae</taxon>
        <taxon>Agaricales</taxon>
        <taxon>Agaricineae</taxon>
        <taxon>Strophariaceae</taxon>
        <taxon>Pholiota</taxon>
    </lineage>
</organism>
<evidence type="ECO:0000313" key="1">
    <source>
        <dbReference type="EMBL" id="KAF9477490.1"/>
    </source>
</evidence>
<keyword evidence="2" id="KW-1185">Reference proteome</keyword>
<dbReference type="Proteomes" id="UP000807469">
    <property type="component" value="Unassembled WGS sequence"/>
</dbReference>
<dbReference type="EMBL" id="MU155259">
    <property type="protein sequence ID" value="KAF9477490.1"/>
    <property type="molecule type" value="Genomic_DNA"/>
</dbReference>